<accession>A0A2G8L9N1</accession>
<keyword evidence="3" id="KW-1185">Reference proteome</keyword>
<sequence>MPGQNRRNYQRRGRNQHGRDNQANTPETASLMKDVQADSSQLEKITKIAMEKPHLLFTNTVGFALHYDSQESIHSCYWATLFALLKSGYDISSGNKALILAAAWAHKDHKMAERLLSYKEQFGLVEVVKALNLLDSGRKIREWEKKMKRMELQKGKPKKSKLSKCKQNIENLKAVQPKVGSVSGALIRHVKNWVQQQTSKELEYFALFYPKESWKKLADICHLNPQKDFSSIPWFLPFCFGEEAPDTSLVKKCSLINKDNVNELILGTDVPYSHIKSLAGELNKESKTRIATYTESLSTVLWNYEDLSCPEVDSVINERLEGGEEVT</sequence>
<evidence type="ECO:0000313" key="3">
    <source>
        <dbReference type="Proteomes" id="UP000230750"/>
    </source>
</evidence>
<gene>
    <name evidence="2" type="ORF">BSL78_06108</name>
</gene>
<feature type="region of interest" description="Disordered" evidence="1">
    <location>
        <begin position="1"/>
        <end position="30"/>
    </location>
</feature>
<reference evidence="2 3" key="1">
    <citation type="journal article" date="2017" name="PLoS Biol.">
        <title>The sea cucumber genome provides insights into morphological evolution and visceral regeneration.</title>
        <authorList>
            <person name="Zhang X."/>
            <person name="Sun L."/>
            <person name="Yuan J."/>
            <person name="Sun Y."/>
            <person name="Gao Y."/>
            <person name="Zhang L."/>
            <person name="Li S."/>
            <person name="Dai H."/>
            <person name="Hamel J.F."/>
            <person name="Liu C."/>
            <person name="Yu Y."/>
            <person name="Liu S."/>
            <person name="Lin W."/>
            <person name="Guo K."/>
            <person name="Jin S."/>
            <person name="Xu P."/>
            <person name="Storey K.B."/>
            <person name="Huan P."/>
            <person name="Zhang T."/>
            <person name="Zhou Y."/>
            <person name="Zhang J."/>
            <person name="Lin C."/>
            <person name="Li X."/>
            <person name="Xing L."/>
            <person name="Huo D."/>
            <person name="Sun M."/>
            <person name="Wang L."/>
            <person name="Mercier A."/>
            <person name="Li F."/>
            <person name="Yang H."/>
            <person name="Xiang J."/>
        </authorList>
    </citation>
    <scope>NUCLEOTIDE SEQUENCE [LARGE SCALE GENOMIC DNA]</scope>
    <source>
        <strain evidence="2">Shaxun</strain>
        <tissue evidence="2">Muscle</tissue>
    </source>
</reference>
<dbReference type="EMBL" id="MRZV01000158">
    <property type="protein sequence ID" value="PIK56967.1"/>
    <property type="molecule type" value="Genomic_DNA"/>
</dbReference>
<dbReference type="OrthoDB" id="301415at2759"/>
<comment type="caution">
    <text evidence="2">The sequence shown here is derived from an EMBL/GenBank/DDBJ whole genome shotgun (WGS) entry which is preliminary data.</text>
</comment>
<evidence type="ECO:0000313" key="2">
    <source>
        <dbReference type="EMBL" id="PIK56967.1"/>
    </source>
</evidence>
<organism evidence="2 3">
    <name type="scientific">Stichopus japonicus</name>
    <name type="common">Sea cucumber</name>
    <dbReference type="NCBI Taxonomy" id="307972"/>
    <lineage>
        <taxon>Eukaryota</taxon>
        <taxon>Metazoa</taxon>
        <taxon>Echinodermata</taxon>
        <taxon>Eleutherozoa</taxon>
        <taxon>Echinozoa</taxon>
        <taxon>Holothuroidea</taxon>
        <taxon>Aspidochirotacea</taxon>
        <taxon>Aspidochirotida</taxon>
        <taxon>Stichopodidae</taxon>
        <taxon>Apostichopus</taxon>
    </lineage>
</organism>
<proteinExistence type="predicted"/>
<dbReference type="STRING" id="307972.A0A2G8L9N1"/>
<dbReference type="AlphaFoldDB" id="A0A2G8L9N1"/>
<protein>
    <submittedName>
        <fullName evidence="2">Uncharacterized protein</fullName>
    </submittedName>
</protein>
<name>A0A2G8L9N1_STIJA</name>
<dbReference type="Proteomes" id="UP000230750">
    <property type="component" value="Unassembled WGS sequence"/>
</dbReference>
<evidence type="ECO:0000256" key="1">
    <source>
        <dbReference type="SAM" id="MobiDB-lite"/>
    </source>
</evidence>